<dbReference type="AlphaFoldDB" id="A0A3M7T5P3"/>
<proteinExistence type="predicted"/>
<dbReference type="EMBL" id="REGN01000234">
    <property type="protein sequence ID" value="RNA43356.1"/>
    <property type="molecule type" value="Genomic_DNA"/>
</dbReference>
<evidence type="ECO:0000313" key="2">
    <source>
        <dbReference type="Proteomes" id="UP000276133"/>
    </source>
</evidence>
<dbReference type="Proteomes" id="UP000276133">
    <property type="component" value="Unassembled WGS sequence"/>
</dbReference>
<accession>A0A3M7T5P3</accession>
<name>A0A3M7T5P3_BRAPC</name>
<protein>
    <submittedName>
        <fullName evidence="1">Uncharacterized protein</fullName>
    </submittedName>
</protein>
<keyword evidence="2" id="KW-1185">Reference proteome</keyword>
<organism evidence="1 2">
    <name type="scientific">Brachionus plicatilis</name>
    <name type="common">Marine rotifer</name>
    <name type="synonym">Brachionus muelleri</name>
    <dbReference type="NCBI Taxonomy" id="10195"/>
    <lineage>
        <taxon>Eukaryota</taxon>
        <taxon>Metazoa</taxon>
        <taxon>Spiralia</taxon>
        <taxon>Gnathifera</taxon>
        <taxon>Rotifera</taxon>
        <taxon>Eurotatoria</taxon>
        <taxon>Monogononta</taxon>
        <taxon>Pseudotrocha</taxon>
        <taxon>Ploima</taxon>
        <taxon>Brachionidae</taxon>
        <taxon>Brachionus</taxon>
    </lineage>
</organism>
<gene>
    <name evidence="1" type="ORF">BpHYR1_036400</name>
</gene>
<feature type="non-terminal residue" evidence="1">
    <location>
        <position position="1"/>
    </location>
</feature>
<dbReference type="OrthoDB" id="9988752at2759"/>
<comment type="caution">
    <text evidence="1">The sequence shown here is derived from an EMBL/GenBank/DDBJ whole genome shotgun (WGS) entry which is preliminary data.</text>
</comment>
<reference evidence="1 2" key="1">
    <citation type="journal article" date="2018" name="Sci. Rep.">
        <title>Genomic signatures of local adaptation to the degree of environmental predictability in rotifers.</title>
        <authorList>
            <person name="Franch-Gras L."/>
            <person name="Hahn C."/>
            <person name="Garcia-Roger E.M."/>
            <person name="Carmona M.J."/>
            <person name="Serra M."/>
            <person name="Gomez A."/>
        </authorList>
    </citation>
    <scope>NUCLEOTIDE SEQUENCE [LARGE SCALE GENOMIC DNA]</scope>
    <source>
        <strain evidence="1">HYR1</strain>
    </source>
</reference>
<sequence>DSIIFQSISSLGLKAIARLECNNYVRNLLNQTNKSGMRAKFLLTCTIEFVYPAVFRYIFDDDDNCGPKTNS</sequence>
<evidence type="ECO:0000313" key="1">
    <source>
        <dbReference type="EMBL" id="RNA43356.1"/>
    </source>
</evidence>